<comment type="pathway">
    <text evidence="3">Secondary metabolite metabolism; methylglyoxal degradation; (R)-lactate from methylglyoxal: step 2/2.</text>
</comment>
<dbReference type="SUPFAM" id="SSF56281">
    <property type="entry name" value="Metallo-hydrolase/oxidoreductase"/>
    <property type="match status" value="1"/>
</dbReference>
<dbReference type="InterPro" id="IPR032282">
    <property type="entry name" value="HAGH_C"/>
</dbReference>
<protein>
    <recommendedName>
        <fullName evidence="5">hydroxyacylglutathione hydrolase</fullName>
        <ecNumber evidence="5">3.1.2.6</ecNumber>
    </recommendedName>
    <alternativeName>
        <fullName evidence="9">Glyoxalase II</fullName>
    </alternativeName>
</protein>
<dbReference type="Proteomes" id="UP001527925">
    <property type="component" value="Unassembled WGS sequence"/>
</dbReference>
<dbReference type="EC" id="3.1.2.6" evidence="5"/>
<evidence type="ECO:0000256" key="6">
    <source>
        <dbReference type="ARBA" id="ARBA00022723"/>
    </source>
</evidence>
<feature type="domain" description="Metallo-beta-lactamase" evidence="10">
    <location>
        <begin position="85"/>
        <end position="291"/>
    </location>
</feature>
<evidence type="ECO:0000256" key="8">
    <source>
        <dbReference type="ARBA" id="ARBA00022833"/>
    </source>
</evidence>
<dbReference type="GO" id="GO:0004416">
    <property type="term" value="F:hydroxyacylglutathione hydrolase activity"/>
    <property type="evidence" value="ECO:0007669"/>
    <property type="project" value="UniProtKB-EC"/>
</dbReference>
<gene>
    <name evidence="11" type="primary">GLO2</name>
    <name evidence="11" type="ORF">HK105_205326</name>
</gene>
<organism evidence="11 12">
    <name type="scientific">Polyrhizophydium stewartii</name>
    <dbReference type="NCBI Taxonomy" id="2732419"/>
    <lineage>
        <taxon>Eukaryota</taxon>
        <taxon>Fungi</taxon>
        <taxon>Fungi incertae sedis</taxon>
        <taxon>Chytridiomycota</taxon>
        <taxon>Chytridiomycota incertae sedis</taxon>
        <taxon>Chytridiomycetes</taxon>
        <taxon>Rhizophydiales</taxon>
        <taxon>Rhizophydiales incertae sedis</taxon>
        <taxon>Polyrhizophydium</taxon>
    </lineage>
</organism>
<keyword evidence="7 11" id="KW-0378">Hydrolase</keyword>
<evidence type="ECO:0000313" key="11">
    <source>
        <dbReference type="EMBL" id="KAL2915219.1"/>
    </source>
</evidence>
<evidence type="ECO:0000256" key="5">
    <source>
        <dbReference type="ARBA" id="ARBA00011917"/>
    </source>
</evidence>
<evidence type="ECO:0000256" key="2">
    <source>
        <dbReference type="ARBA" id="ARBA00001947"/>
    </source>
</evidence>
<dbReference type="EMBL" id="JADGIZ020000026">
    <property type="protein sequence ID" value="KAL2915219.1"/>
    <property type="molecule type" value="Genomic_DNA"/>
</dbReference>
<evidence type="ECO:0000256" key="1">
    <source>
        <dbReference type="ARBA" id="ARBA00001623"/>
    </source>
</evidence>
<comment type="caution">
    <text evidence="11">The sequence shown here is derived from an EMBL/GenBank/DDBJ whole genome shotgun (WGS) entry which is preliminary data.</text>
</comment>
<dbReference type="CDD" id="cd07723">
    <property type="entry name" value="hydroxyacylglutathione_hydrolase_MBL-fold"/>
    <property type="match status" value="1"/>
</dbReference>
<dbReference type="InterPro" id="IPR036866">
    <property type="entry name" value="RibonucZ/Hydroxyglut_hydro"/>
</dbReference>
<sequence length="421" mass="46438">MPTRATVLGLLALAAVAAPAAWVLALPRRRRDNVLRTLVFESVLGYAALRMLEPPAGAEPHRRTEREPPLSSGPFEVLVVPSLQDNYAYVVADRDQGTAVIIDPSDAKAIFEVLREHSLRPLAILNTHKHWDHCSGNLRIVAKFPGIDVYGSALDFGALSLNRLFQRTTHFVVDNDVLTIGRFVFRVILAPCHTRGSSHGRNRIPSGDAPQSINMLDLDPARARELSESLVPVPTSLTDWHPFAPSLFTGDTLMTAGCGRFFEAESAYDMHQIAARLIATLPPDTNLFPGHEYSIANLAFARLLEPGNFTLQLKFKQAEDAAWLRTAMVPTTLQEEALYNPFLRLDARGRRGELWRNVMRQAALLRASDSTEPILDVVRRETVAACAAHGLTGSTLDEAIAIGCLRALKDRCRFKDGKAEL</sequence>
<comment type="similarity">
    <text evidence="4">Belongs to the metallo-beta-lactamase superfamily. Glyoxalase II family.</text>
</comment>
<dbReference type="InterPro" id="IPR001279">
    <property type="entry name" value="Metallo-B-lactamas"/>
</dbReference>
<accession>A0ABR4N6U6</accession>
<dbReference type="Pfam" id="PF00753">
    <property type="entry name" value="Lactamase_B"/>
    <property type="match status" value="1"/>
</dbReference>
<evidence type="ECO:0000313" key="12">
    <source>
        <dbReference type="Proteomes" id="UP001527925"/>
    </source>
</evidence>
<proteinExistence type="inferred from homology"/>
<comment type="catalytic activity">
    <reaction evidence="1">
        <text>an S-(2-hydroxyacyl)glutathione + H2O = a 2-hydroxy carboxylate + glutathione + H(+)</text>
        <dbReference type="Rhea" id="RHEA:21864"/>
        <dbReference type="ChEBI" id="CHEBI:15377"/>
        <dbReference type="ChEBI" id="CHEBI:15378"/>
        <dbReference type="ChEBI" id="CHEBI:57925"/>
        <dbReference type="ChEBI" id="CHEBI:58896"/>
        <dbReference type="ChEBI" id="CHEBI:71261"/>
        <dbReference type="EC" id="3.1.2.6"/>
    </reaction>
</comment>
<dbReference type="InterPro" id="IPR035680">
    <property type="entry name" value="Clx_II_MBL"/>
</dbReference>
<dbReference type="SMART" id="SM00849">
    <property type="entry name" value="Lactamase_B"/>
    <property type="match status" value="1"/>
</dbReference>
<dbReference type="Gene3D" id="3.60.15.10">
    <property type="entry name" value="Ribonuclease Z/Hydroxyacylglutathione hydrolase-like"/>
    <property type="match status" value="2"/>
</dbReference>
<evidence type="ECO:0000256" key="3">
    <source>
        <dbReference type="ARBA" id="ARBA00004963"/>
    </source>
</evidence>
<keyword evidence="12" id="KW-1185">Reference proteome</keyword>
<evidence type="ECO:0000256" key="7">
    <source>
        <dbReference type="ARBA" id="ARBA00022801"/>
    </source>
</evidence>
<comment type="cofactor">
    <cofactor evidence="2">
        <name>Zn(2+)</name>
        <dbReference type="ChEBI" id="CHEBI:29105"/>
    </cofactor>
</comment>
<dbReference type="PANTHER" id="PTHR11935:SF94">
    <property type="entry name" value="TENZING NORGAY, ISOFORM C"/>
    <property type="match status" value="1"/>
</dbReference>
<name>A0ABR4N6U6_9FUNG</name>
<evidence type="ECO:0000259" key="10">
    <source>
        <dbReference type="SMART" id="SM00849"/>
    </source>
</evidence>
<keyword evidence="8" id="KW-0862">Zinc</keyword>
<reference evidence="11 12" key="1">
    <citation type="submission" date="2023-09" db="EMBL/GenBank/DDBJ databases">
        <title>Pangenome analysis of Batrachochytrium dendrobatidis and related Chytrids.</title>
        <authorList>
            <person name="Yacoub M.N."/>
            <person name="Stajich J.E."/>
            <person name="James T.Y."/>
        </authorList>
    </citation>
    <scope>NUCLEOTIDE SEQUENCE [LARGE SCALE GENOMIC DNA]</scope>
    <source>
        <strain evidence="11 12">JEL0888</strain>
    </source>
</reference>
<evidence type="ECO:0000256" key="9">
    <source>
        <dbReference type="ARBA" id="ARBA00031044"/>
    </source>
</evidence>
<keyword evidence="6" id="KW-0479">Metal-binding</keyword>
<dbReference type="PANTHER" id="PTHR11935">
    <property type="entry name" value="BETA LACTAMASE DOMAIN"/>
    <property type="match status" value="1"/>
</dbReference>
<dbReference type="Pfam" id="PF16123">
    <property type="entry name" value="HAGH_C"/>
    <property type="match status" value="1"/>
</dbReference>
<evidence type="ECO:0000256" key="4">
    <source>
        <dbReference type="ARBA" id="ARBA00006759"/>
    </source>
</evidence>